<dbReference type="SUPFAM" id="SSF55874">
    <property type="entry name" value="ATPase domain of HSP90 chaperone/DNA topoisomerase II/histidine kinase"/>
    <property type="match status" value="1"/>
</dbReference>
<keyword evidence="7" id="KW-0808">Transferase</keyword>
<evidence type="ECO:0000256" key="2">
    <source>
        <dbReference type="ARBA" id="ARBA00012438"/>
    </source>
</evidence>
<name>A0ABW6BAL5_9SPHI</name>
<dbReference type="InterPro" id="IPR036097">
    <property type="entry name" value="HisK_dim/P_sf"/>
</dbReference>
<dbReference type="SMART" id="SM00387">
    <property type="entry name" value="HATPase_c"/>
    <property type="match status" value="1"/>
</dbReference>
<evidence type="ECO:0000259" key="5">
    <source>
        <dbReference type="PROSITE" id="PS50109"/>
    </source>
</evidence>
<evidence type="ECO:0000259" key="6">
    <source>
        <dbReference type="PROSITE" id="PS50113"/>
    </source>
</evidence>
<dbReference type="InterPro" id="IPR035965">
    <property type="entry name" value="PAS-like_dom_sf"/>
</dbReference>
<dbReference type="Gene3D" id="1.10.287.130">
    <property type="match status" value="1"/>
</dbReference>
<feature type="domain" description="PAC" evidence="6">
    <location>
        <begin position="262"/>
        <end position="315"/>
    </location>
</feature>
<dbReference type="Proteomes" id="UP001597525">
    <property type="component" value="Unassembled WGS sequence"/>
</dbReference>
<dbReference type="RefSeq" id="WP_320184116.1">
    <property type="nucleotide sequence ID" value="NZ_CP138332.1"/>
</dbReference>
<dbReference type="InterPro" id="IPR004358">
    <property type="entry name" value="Sig_transdc_His_kin-like_C"/>
</dbReference>
<sequence length="534" mass="60383">MDHHSLANKTVDSSMLDILMHAKEATAVYTSRELHVGFINLAMLNLWNKAAIPFNERLMDIAPEFLPFEPLLQQVWDSGQTYVAKETAANIDVGGEYKTYYFDFEYRAVLGANGTTQAIINTATNVTERMSAQLLRDENDRLERDSSKQIARANNDLQRLNRQYHDANDSLTHLNDELILSNDRLDRAEEGLRLALESAELGTWYIDSMTREFTPSVRLMQLFGFPGDGPMSFEDAVGQIPEPHRQAVLDAVEAAILDGSRYDLEYPVLGYSDGVTRWLRAFGKAYGRTDLHPAHFSGVVLDITQQKNDELRKNAFISMVSHELKTPLTSLSAYLQLLQRRAEVSADAFVLDALEKAKLLTARMTGLINGFLDVSRFEEGKIYLSYERFAIDQLIDEVLGRIADINSSHPITFHRQQVPAVFADREKIGQVLDNLIGNAIKYSPKGSPIVIYCTHDDVSIHLRVADKGMGVREEHRDRLFDRYFRVEEPSTKNLSGFGIGLYISAEIVRKHDGEIWVESVYGEGSIFHFTIPIN</sequence>
<dbReference type="InterPro" id="IPR003661">
    <property type="entry name" value="HisK_dim/P_dom"/>
</dbReference>
<evidence type="ECO:0000313" key="7">
    <source>
        <dbReference type="EMBL" id="MFD2966327.1"/>
    </source>
</evidence>
<dbReference type="Gene3D" id="3.30.450.20">
    <property type="entry name" value="PAS domain"/>
    <property type="match status" value="2"/>
</dbReference>
<dbReference type="InterPro" id="IPR003594">
    <property type="entry name" value="HATPase_dom"/>
</dbReference>
<dbReference type="PRINTS" id="PR00344">
    <property type="entry name" value="BCTRLSENSOR"/>
</dbReference>
<keyword evidence="8" id="KW-1185">Reference proteome</keyword>
<keyword evidence="4" id="KW-0175">Coiled coil</keyword>
<dbReference type="SUPFAM" id="SSF55785">
    <property type="entry name" value="PYP-like sensor domain (PAS domain)"/>
    <property type="match status" value="1"/>
</dbReference>
<dbReference type="GO" id="GO:0016301">
    <property type="term" value="F:kinase activity"/>
    <property type="evidence" value="ECO:0007669"/>
    <property type="project" value="UniProtKB-KW"/>
</dbReference>
<dbReference type="Pfam" id="PF02518">
    <property type="entry name" value="HATPase_c"/>
    <property type="match status" value="1"/>
</dbReference>
<dbReference type="InterPro" id="IPR005467">
    <property type="entry name" value="His_kinase_dom"/>
</dbReference>
<dbReference type="Gene3D" id="3.30.565.10">
    <property type="entry name" value="Histidine kinase-like ATPase, C-terminal domain"/>
    <property type="match status" value="1"/>
</dbReference>
<dbReference type="PROSITE" id="PS50109">
    <property type="entry name" value="HIS_KIN"/>
    <property type="match status" value="1"/>
</dbReference>
<feature type="domain" description="Histidine kinase" evidence="5">
    <location>
        <begin position="319"/>
        <end position="534"/>
    </location>
</feature>
<keyword evidence="3" id="KW-0597">Phosphoprotein</keyword>
<dbReference type="PANTHER" id="PTHR43547">
    <property type="entry name" value="TWO-COMPONENT HISTIDINE KINASE"/>
    <property type="match status" value="1"/>
</dbReference>
<accession>A0ABW6BAL5</accession>
<dbReference type="EC" id="2.7.13.3" evidence="2"/>
<dbReference type="SUPFAM" id="SSF47384">
    <property type="entry name" value="Homodimeric domain of signal transducing histidine kinase"/>
    <property type="match status" value="1"/>
</dbReference>
<comment type="catalytic activity">
    <reaction evidence="1">
        <text>ATP + protein L-histidine = ADP + protein N-phospho-L-histidine.</text>
        <dbReference type="EC" id="2.7.13.3"/>
    </reaction>
</comment>
<dbReference type="InterPro" id="IPR000700">
    <property type="entry name" value="PAS-assoc_C"/>
</dbReference>
<dbReference type="CDD" id="cd00075">
    <property type="entry name" value="HATPase"/>
    <property type="match status" value="1"/>
</dbReference>
<reference evidence="8" key="1">
    <citation type="journal article" date="2019" name="Int. J. Syst. Evol. Microbiol.">
        <title>The Global Catalogue of Microorganisms (GCM) 10K type strain sequencing project: providing services to taxonomists for standard genome sequencing and annotation.</title>
        <authorList>
            <consortium name="The Broad Institute Genomics Platform"/>
            <consortium name="The Broad Institute Genome Sequencing Center for Infectious Disease"/>
            <person name="Wu L."/>
            <person name="Ma J."/>
        </authorList>
    </citation>
    <scope>NUCLEOTIDE SEQUENCE [LARGE SCALE GENOMIC DNA]</scope>
    <source>
        <strain evidence="8">KCTC 22814</strain>
    </source>
</reference>
<dbReference type="InterPro" id="IPR036890">
    <property type="entry name" value="HATPase_C_sf"/>
</dbReference>
<dbReference type="CDD" id="cd00082">
    <property type="entry name" value="HisKA"/>
    <property type="match status" value="1"/>
</dbReference>
<dbReference type="SMART" id="SM00388">
    <property type="entry name" value="HisKA"/>
    <property type="match status" value="1"/>
</dbReference>
<comment type="caution">
    <text evidence="7">The sequence shown here is derived from an EMBL/GenBank/DDBJ whole genome shotgun (WGS) entry which is preliminary data.</text>
</comment>
<proteinExistence type="predicted"/>
<keyword evidence="7" id="KW-0418">Kinase</keyword>
<evidence type="ECO:0000256" key="3">
    <source>
        <dbReference type="ARBA" id="ARBA00022553"/>
    </source>
</evidence>
<dbReference type="PROSITE" id="PS50113">
    <property type="entry name" value="PAC"/>
    <property type="match status" value="1"/>
</dbReference>
<protein>
    <recommendedName>
        <fullName evidence="2">histidine kinase</fullName>
        <ecNumber evidence="2">2.7.13.3</ecNumber>
    </recommendedName>
</protein>
<feature type="coiled-coil region" evidence="4">
    <location>
        <begin position="132"/>
        <end position="177"/>
    </location>
</feature>
<evidence type="ECO:0000313" key="8">
    <source>
        <dbReference type="Proteomes" id="UP001597525"/>
    </source>
</evidence>
<evidence type="ECO:0000256" key="4">
    <source>
        <dbReference type="SAM" id="Coils"/>
    </source>
</evidence>
<dbReference type="PANTHER" id="PTHR43547:SF2">
    <property type="entry name" value="HYBRID SIGNAL TRANSDUCTION HISTIDINE KINASE C"/>
    <property type="match status" value="1"/>
</dbReference>
<dbReference type="Pfam" id="PF00512">
    <property type="entry name" value="HisKA"/>
    <property type="match status" value="1"/>
</dbReference>
<organism evidence="7 8">
    <name type="scientific">Sphingobacterium bambusae</name>
    <dbReference type="NCBI Taxonomy" id="662858"/>
    <lineage>
        <taxon>Bacteria</taxon>
        <taxon>Pseudomonadati</taxon>
        <taxon>Bacteroidota</taxon>
        <taxon>Sphingobacteriia</taxon>
        <taxon>Sphingobacteriales</taxon>
        <taxon>Sphingobacteriaceae</taxon>
        <taxon>Sphingobacterium</taxon>
    </lineage>
</organism>
<dbReference type="EMBL" id="JBHUPB010000003">
    <property type="protein sequence ID" value="MFD2966327.1"/>
    <property type="molecule type" value="Genomic_DNA"/>
</dbReference>
<gene>
    <name evidence="7" type="ORF">ACFS7Y_02965</name>
</gene>
<evidence type="ECO:0000256" key="1">
    <source>
        <dbReference type="ARBA" id="ARBA00000085"/>
    </source>
</evidence>